<dbReference type="AlphaFoldDB" id="A0A8T0JL40"/>
<feature type="coiled-coil region" evidence="1">
    <location>
        <begin position="20"/>
        <end position="85"/>
    </location>
</feature>
<accession>A0A8T0JL40</accession>
<comment type="caution">
    <text evidence="2">The sequence shown here is derived from an EMBL/GenBank/DDBJ whole genome shotgun (WGS) entry which is preliminary data.</text>
</comment>
<evidence type="ECO:0000313" key="3">
    <source>
        <dbReference type="Proteomes" id="UP000743370"/>
    </source>
</evidence>
<feature type="coiled-coil region" evidence="1">
    <location>
        <begin position="260"/>
        <end position="290"/>
    </location>
</feature>
<evidence type="ECO:0000256" key="1">
    <source>
        <dbReference type="SAM" id="Coils"/>
    </source>
</evidence>
<gene>
    <name evidence="2" type="ORF">HKW66_Vig0242740</name>
</gene>
<dbReference type="PANTHER" id="PTHR45287:SF2">
    <property type="entry name" value="A-TYPE INCLUSION PROTEIN, PUTATIVE-RELATED"/>
    <property type="match status" value="1"/>
</dbReference>
<dbReference type="InterPro" id="IPR040262">
    <property type="entry name" value="At4g38062-like"/>
</dbReference>
<feature type="coiled-coil region" evidence="1">
    <location>
        <begin position="186"/>
        <end position="213"/>
    </location>
</feature>
<feature type="coiled-coil region" evidence="1">
    <location>
        <begin position="575"/>
        <end position="637"/>
    </location>
</feature>
<reference evidence="2 3" key="1">
    <citation type="submission" date="2020-05" db="EMBL/GenBank/DDBJ databases">
        <title>Vigna angularis (adzuki bean) Var. LongXiaoDou No. 4 denovo assembly.</title>
        <authorList>
            <person name="Xiang H."/>
        </authorList>
    </citation>
    <scope>NUCLEOTIDE SEQUENCE [LARGE SCALE GENOMIC DNA]</scope>
    <source>
        <tissue evidence="2">Leaf</tissue>
    </source>
</reference>
<name>A0A8T0JL40_PHAAN</name>
<organism evidence="2 3">
    <name type="scientific">Phaseolus angularis</name>
    <name type="common">Azuki bean</name>
    <name type="synonym">Vigna angularis</name>
    <dbReference type="NCBI Taxonomy" id="3914"/>
    <lineage>
        <taxon>Eukaryota</taxon>
        <taxon>Viridiplantae</taxon>
        <taxon>Streptophyta</taxon>
        <taxon>Embryophyta</taxon>
        <taxon>Tracheophyta</taxon>
        <taxon>Spermatophyta</taxon>
        <taxon>Magnoliopsida</taxon>
        <taxon>eudicotyledons</taxon>
        <taxon>Gunneridae</taxon>
        <taxon>Pentapetalae</taxon>
        <taxon>rosids</taxon>
        <taxon>fabids</taxon>
        <taxon>Fabales</taxon>
        <taxon>Fabaceae</taxon>
        <taxon>Papilionoideae</taxon>
        <taxon>50 kb inversion clade</taxon>
        <taxon>NPAAA clade</taxon>
        <taxon>indigoferoid/millettioid clade</taxon>
        <taxon>Phaseoleae</taxon>
        <taxon>Vigna</taxon>
    </lineage>
</organism>
<protein>
    <submittedName>
        <fullName evidence="2">Uncharacterized protein</fullName>
    </submittedName>
</protein>
<dbReference type="EMBL" id="JABFOF010000010">
    <property type="protein sequence ID" value="KAG2376644.1"/>
    <property type="molecule type" value="Genomic_DNA"/>
</dbReference>
<dbReference type="Proteomes" id="UP000743370">
    <property type="component" value="Unassembled WGS sequence"/>
</dbReference>
<sequence length="746" mass="87763">MHSVQANRIFECRMCKISSNMGVHEELEDARAEIQKLKHKVNLLQNMKKSYDAHANQILEAMFKIENLNQQLFEKEDEINGSQQINEDLTDSLNNREVTRHLSAANDELGADCVEKFRKWKDEKRRLLVPFEEEKGKMENQEQLMRVYTNEIGSRNDCIPVSNNECLKIENNLKTSREKEEPDALFQKLEEENMKVEEQLKWEKEQFKHQEEEDETLREQFKASKEEWELQKHTLLDEISLLQLLLDNHVRKADDLQHQLLMCKQALADEESQRKRLEDEVSNLKKEKEEECFHLMKQLELKNAALISAQKDINESAYQLFEEKVLDMQVGFKEQLAEAYDALDRANIELDERICEISEMEFELRIWKSLVERLKNGLEVNLVMRRELENSLLDQVHFSESLNQEKYSLICKLEERENEIDCLQQHVFLDEQEPKVKETEASAPGRGLTSEFSETVEVSYLQIIEEKNKILEEFQKEVLRLQQESYRKQFESAVIAQRNMERTNEDEEGTHIQIIEGNYSRTDEIMQQVTSLEQKFTSILTSISSQLFEKQAEIIHVKEACNMITAAEVLAAIEIEEKKLMIEELEDDIYDLEQKLKLQEINMKQSEQLALDVEEEMNAKQVKAKELVDEMEKKLRDSDAFLQKVKIDNRSLLESATRLSSSERENLMSFVQGLDDKMYECTTADTQLMDRLRRLVQCFENDYQGMNLKKDDELVVKENMMMHSSTGLKKSETFSELRSPFKLLNV</sequence>
<dbReference type="PANTHER" id="PTHR45287">
    <property type="entry name" value="OS03G0691500 PROTEIN"/>
    <property type="match status" value="1"/>
</dbReference>
<keyword evidence="1" id="KW-0175">Coiled coil</keyword>
<evidence type="ECO:0000313" key="2">
    <source>
        <dbReference type="EMBL" id="KAG2376644.1"/>
    </source>
</evidence>
<proteinExistence type="predicted"/>